<dbReference type="AlphaFoldDB" id="A0A0K6S828"/>
<evidence type="ECO:0000313" key="2">
    <source>
        <dbReference type="EMBL" id="CUC09782.1"/>
    </source>
</evidence>
<feature type="compositionally biased region" description="Acidic residues" evidence="1">
    <location>
        <begin position="264"/>
        <end position="282"/>
    </location>
</feature>
<feature type="compositionally biased region" description="Basic and acidic residues" evidence="1">
    <location>
        <begin position="240"/>
        <end position="263"/>
    </location>
</feature>
<dbReference type="SUPFAM" id="SSF54160">
    <property type="entry name" value="Chromo domain-like"/>
    <property type="match status" value="1"/>
</dbReference>
<reference evidence="2" key="1">
    <citation type="submission" date="2014-11" db="EMBL/GenBank/DDBJ databases">
        <title>Molecular phylogeny of cliff fern family Woodsiaceae with morphological implications.</title>
        <authorList>
            <person name="Shao Y.-Z."/>
            <person name="Wei R."/>
            <person name="Zhang X.-C."/>
        </authorList>
    </citation>
    <scope>NUCLEOTIDE SEQUENCE</scope>
</reference>
<dbReference type="VEuPathDB" id="CryptoDB:Cvel_23812"/>
<sequence length="359" mass="40847">MMLVDENDPRWKKSVKGWKERWSLAKKRLSELDDRCLHVTEDYPDSFLYQVGDLVGGGFSGHCYKAVVLARAFRVADEEWGRHESPEGEEFDPVDLGNGGVLWPHYYIVYTNFSKSQDEWVPQPCVHDAQFINKPMPRKRPDNKEKVERGNPLAQVQMSTNYFKFPETVLRWIFLEDKLRQWGVRIPRALGMSVRDVVLSFYIRKGAEVESVETLKAEEHDAEDEDEEMEEEGEGGEEAEAGKEGEAGKKEEGGNEGGAGKEGEQEDEEEDEEDEEEEAEMLEQEEVMVWLNALLNLFEQNVAAELEKDQTPDGVRERLGLARPLCTAVGPSVSQSASLILEYGRGSWPLSIALYLRTP</sequence>
<dbReference type="EMBL" id="CDMZ01001660">
    <property type="protein sequence ID" value="CUC09782.1"/>
    <property type="molecule type" value="Genomic_DNA"/>
</dbReference>
<name>A0A0K6S828_9ALVE</name>
<protein>
    <submittedName>
        <fullName evidence="2">Uncharacterized protein</fullName>
    </submittedName>
</protein>
<proteinExistence type="predicted"/>
<organism evidence="2">
    <name type="scientific">Chromera velia CCMP2878</name>
    <dbReference type="NCBI Taxonomy" id="1169474"/>
    <lineage>
        <taxon>Eukaryota</taxon>
        <taxon>Sar</taxon>
        <taxon>Alveolata</taxon>
        <taxon>Colpodellida</taxon>
        <taxon>Chromeraceae</taxon>
        <taxon>Chromera</taxon>
    </lineage>
</organism>
<dbReference type="InterPro" id="IPR016197">
    <property type="entry name" value="Chromo-like_dom_sf"/>
</dbReference>
<feature type="region of interest" description="Disordered" evidence="1">
    <location>
        <begin position="213"/>
        <end position="282"/>
    </location>
</feature>
<feature type="compositionally biased region" description="Acidic residues" evidence="1">
    <location>
        <begin position="220"/>
        <end position="239"/>
    </location>
</feature>
<gene>
    <name evidence="2" type="ORF">Cvel_23812.t1.CR1</name>
</gene>
<evidence type="ECO:0000256" key="1">
    <source>
        <dbReference type="SAM" id="MobiDB-lite"/>
    </source>
</evidence>
<accession>A0A0K6S828</accession>